<dbReference type="InParanoid" id="J3KLT1"/>
<dbReference type="VEuPathDB" id="FungiDB:CIMG_12647"/>
<dbReference type="Proteomes" id="UP000001261">
    <property type="component" value="Unassembled WGS sequence"/>
</dbReference>
<evidence type="ECO:0000313" key="2">
    <source>
        <dbReference type="Proteomes" id="UP000001261"/>
    </source>
</evidence>
<sequence length="91" mass="10468">MRSWSLWGHRRDTKPEPIESFWELRAEGAVTSITTRFGQFGPKTGMDPRYLIDRLRADMTYDPLLCNVARNRKSSPETCFGGGHAKAMRYS</sequence>
<organism evidence="1 2">
    <name type="scientific">Coccidioides immitis (strain RS)</name>
    <name type="common">Valley fever fungus</name>
    <dbReference type="NCBI Taxonomy" id="246410"/>
    <lineage>
        <taxon>Eukaryota</taxon>
        <taxon>Fungi</taxon>
        <taxon>Dikarya</taxon>
        <taxon>Ascomycota</taxon>
        <taxon>Pezizomycotina</taxon>
        <taxon>Eurotiomycetes</taxon>
        <taxon>Eurotiomycetidae</taxon>
        <taxon>Onygenales</taxon>
        <taxon>Onygenaceae</taxon>
        <taxon>Coccidioides</taxon>
    </lineage>
</organism>
<dbReference type="RefSeq" id="XP_001248869.2">
    <property type="nucleotide sequence ID" value="XM_001248868.2"/>
</dbReference>
<keyword evidence="2" id="KW-1185">Reference proteome</keyword>
<reference evidence="2" key="1">
    <citation type="journal article" date="2009" name="Genome Res.">
        <title>Comparative genomic analyses of the human fungal pathogens Coccidioides and their relatives.</title>
        <authorList>
            <person name="Sharpton T.J."/>
            <person name="Stajich J.E."/>
            <person name="Rounsley S.D."/>
            <person name="Gardner M.J."/>
            <person name="Wortman J.R."/>
            <person name="Jordar V.S."/>
            <person name="Maiti R."/>
            <person name="Kodira C.D."/>
            <person name="Neafsey D.E."/>
            <person name="Zeng Q."/>
            <person name="Hung C.-Y."/>
            <person name="McMahan C."/>
            <person name="Muszewska A."/>
            <person name="Grynberg M."/>
            <person name="Mandel M.A."/>
            <person name="Kellner E.M."/>
            <person name="Barker B.M."/>
            <person name="Galgiani J.N."/>
            <person name="Orbach M.J."/>
            <person name="Kirkland T.N."/>
            <person name="Cole G.T."/>
            <person name="Henn M.R."/>
            <person name="Birren B.W."/>
            <person name="Taylor J.W."/>
        </authorList>
    </citation>
    <scope>NUCLEOTIDE SEQUENCE [LARGE SCALE GENOMIC DNA]</scope>
    <source>
        <strain evidence="2">RS</strain>
    </source>
</reference>
<accession>J3KLT1</accession>
<protein>
    <submittedName>
        <fullName evidence="1">Uncharacterized protein</fullName>
    </submittedName>
</protein>
<evidence type="ECO:0000313" key="1">
    <source>
        <dbReference type="EMBL" id="EAS37286.3"/>
    </source>
</evidence>
<reference evidence="2" key="2">
    <citation type="journal article" date="2010" name="Genome Res.">
        <title>Population genomic sequencing of Coccidioides fungi reveals recent hybridization and transposon control.</title>
        <authorList>
            <person name="Neafsey D.E."/>
            <person name="Barker B.M."/>
            <person name="Sharpton T.J."/>
            <person name="Stajich J.E."/>
            <person name="Park D.J."/>
            <person name="Whiston E."/>
            <person name="Hung C.-Y."/>
            <person name="McMahan C."/>
            <person name="White J."/>
            <person name="Sykes S."/>
            <person name="Heiman D."/>
            <person name="Young S."/>
            <person name="Zeng Q."/>
            <person name="Abouelleil A."/>
            <person name="Aftuck L."/>
            <person name="Bessette D."/>
            <person name="Brown A."/>
            <person name="FitzGerald M."/>
            <person name="Lui A."/>
            <person name="Macdonald J.P."/>
            <person name="Priest M."/>
            <person name="Orbach M.J."/>
            <person name="Galgiani J.N."/>
            <person name="Kirkland T.N."/>
            <person name="Cole G.T."/>
            <person name="Birren B.W."/>
            <person name="Henn M.R."/>
            <person name="Taylor J.W."/>
            <person name="Rounsley S.D."/>
        </authorList>
    </citation>
    <scope>GENOME REANNOTATION</scope>
    <source>
        <strain evidence="2">RS</strain>
    </source>
</reference>
<gene>
    <name evidence="1" type="ORF">CIMG_12647</name>
</gene>
<name>J3KLT1_COCIM</name>
<dbReference type="AlphaFoldDB" id="J3KLT1"/>
<dbReference type="EMBL" id="GG704911">
    <property type="protein sequence ID" value="EAS37286.3"/>
    <property type="molecule type" value="Genomic_DNA"/>
</dbReference>
<dbReference type="KEGG" id="cim:CIMG_12647"/>
<dbReference type="GeneID" id="24164274"/>
<proteinExistence type="predicted"/>